<comment type="caution">
    <text evidence="2">The sequence shown here is derived from an EMBL/GenBank/DDBJ whole genome shotgun (WGS) entry which is preliminary data.</text>
</comment>
<gene>
    <name evidence="2" type="ORF">GCM10010126_41300</name>
</gene>
<evidence type="ECO:0000313" key="3">
    <source>
        <dbReference type="Proteomes" id="UP000627984"/>
    </source>
</evidence>
<dbReference type="AlphaFoldDB" id="A0AA37F624"/>
<organism evidence="2 3">
    <name type="scientific">Planomonospora parontospora</name>
    <dbReference type="NCBI Taxonomy" id="58119"/>
    <lineage>
        <taxon>Bacteria</taxon>
        <taxon>Bacillati</taxon>
        <taxon>Actinomycetota</taxon>
        <taxon>Actinomycetes</taxon>
        <taxon>Streptosporangiales</taxon>
        <taxon>Streptosporangiaceae</taxon>
        <taxon>Planomonospora</taxon>
    </lineage>
</organism>
<protein>
    <submittedName>
        <fullName evidence="2">Uncharacterized protein</fullName>
    </submittedName>
</protein>
<reference evidence="2" key="2">
    <citation type="submission" date="2022-09" db="EMBL/GenBank/DDBJ databases">
        <authorList>
            <person name="Sun Q."/>
            <person name="Ohkuma M."/>
        </authorList>
    </citation>
    <scope>NUCLEOTIDE SEQUENCE</scope>
    <source>
        <strain evidence="2">JCM 3093</strain>
    </source>
</reference>
<dbReference type="Proteomes" id="UP000627984">
    <property type="component" value="Unassembled WGS sequence"/>
</dbReference>
<proteinExistence type="predicted"/>
<evidence type="ECO:0000256" key="1">
    <source>
        <dbReference type="SAM" id="MobiDB-lite"/>
    </source>
</evidence>
<sequence>MSSGRSCAVQRQERGLVLLGEGGDQPVVAVQDDVSVQAADPPQQNRRKGPGTRLFPVRSDPAVVGTGERAQRDHPDGVSAEPVDVPARMVALQHDVPAVPAGCQAGRVRPDGPAAPVHRAVGGEFPCEVVGPVGCGRIGEPFEPADQVGTQRADG</sequence>
<evidence type="ECO:0000313" key="2">
    <source>
        <dbReference type="EMBL" id="GGK77662.1"/>
    </source>
</evidence>
<feature type="region of interest" description="Disordered" evidence="1">
    <location>
        <begin position="33"/>
        <end position="81"/>
    </location>
</feature>
<dbReference type="EMBL" id="BMQD01000012">
    <property type="protein sequence ID" value="GGK77662.1"/>
    <property type="molecule type" value="Genomic_DNA"/>
</dbReference>
<name>A0AA37F624_9ACTN</name>
<reference evidence="2" key="1">
    <citation type="journal article" date="2014" name="Int. J. Syst. Evol. Microbiol.">
        <title>Complete genome sequence of Corynebacterium casei LMG S-19264T (=DSM 44701T), isolated from a smear-ripened cheese.</title>
        <authorList>
            <consortium name="US DOE Joint Genome Institute (JGI-PGF)"/>
            <person name="Walter F."/>
            <person name="Albersmeier A."/>
            <person name="Kalinowski J."/>
            <person name="Ruckert C."/>
        </authorList>
    </citation>
    <scope>NUCLEOTIDE SEQUENCE</scope>
    <source>
        <strain evidence="2">JCM 3093</strain>
    </source>
</reference>
<accession>A0AA37F624</accession>